<accession>A0AAV4LMD6</accession>
<keyword evidence="3" id="KW-1185">Reference proteome</keyword>
<proteinExistence type="predicted"/>
<organism evidence="2 3">
    <name type="scientific">Babesia caballi</name>
    <dbReference type="NCBI Taxonomy" id="5871"/>
    <lineage>
        <taxon>Eukaryota</taxon>
        <taxon>Sar</taxon>
        <taxon>Alveolata</taxon>
        <taxon>Apicomplexa</taxon>
        <taxon>Aconoidasida</taxon>
        <taxon>Piroplasmida</taxon>
        <taxon>Babesiidae</taxon>
        <taxon>Babesia</taxon>
    </lineage>
</organism>
<dbReference type="RefSeq" id="XP_067713404.1">
    <property type="nucleotide sequence ID" value="XM_067857303.1"/>
</dbReference>
<gene>
    <name evidence="2" type="ORF">BcabD6B2_07680</name>
</gene>
<name>A0AAV4LMD6_BABCB</name>
<keyword evidence="1" id="KW-0732">Signal</keyword>
<dbReference type="EMBL" id="BPLF01000001">
    <property type="protein sequence ID" value="GIX61333.1"/>
    <property type="molecule type" value="Genomic_DNA"/>
</dbReference>
<dbReference type="Proteomes" id="UP001497744">
    <property type="component" value="Unassembled WGS sequence"/>
</dbReference>
<feature type="signal peptide" evidence="1">
    <location>
        <begin position="1"/>
        <end position="18"/>
    </location>
</feature>
<evidence type="ECO:0000256" key="1">
    <source>
        <dbReference type="SAM" id="SignalP"/>
    </source>
</evidence>
<reference evidence="2 3" key="1">
    <citation type="submission" date="2021-06" db="EMBL/GenBank/DDBJ databases">
        <title>Genome sequence of Babesia caballi.</title>
        <authorList>
            <person name="Yamagishi J."/>
            <person name="Kidaka T."/>
            <person name="Ochi A."/>
        </authorList>
    </citation>
    <scope>NUCLEOTIDE SEQUENCE [LARGE SCALE GENOMIC DNA]</scope>
    <source>
        <strain evidence="2">USDA-D6B2</strain>
    </source>
</reference>
<keyword evidence="2" id="KW-0251">Elongation factor</keyword>
<dbReference type="GeneID" id="94192816"/>
<evidence type="ECO:0000313" key="3">
    <source>
        <dbReference type="Proteomes" id="UP001497744"/>
    </source>
</evidence>
<comment type="caution">
    <text evidence="2">The sequence shown here is derived from an EMBL/GenBank/DDBJ whole genome shotgun (WGS) entry which is preliminary data.</text>
</comment>
<protein>
    <submittedName>
        <fullName evidence="2">Elongation factor Ts</fullName>
    </submittedName>
</protein>
<evidence type="ECO:0000313" key="2">
    <source>
        <dbReference type="EMBL" id="GIX61333.1"/>
    </source>
</evidence>
<dbReference type="AlphaFoldDB" id="A0AAV4LMD6"/>
<dbReference type="GO" id="GO:0003746">
    <property type="term" value="F:translation elongation factor activity"/>
    <property type="evidence" value="ECO:0007669"/>
    <property type="project" value="UniProtKB-KW"/>
</dbReference>
<sequence>MRFIRHILLKLLVKAGSTIHNVRTPLICVNIRGEEPLAVEVRSQGATAKRQIAPSAAIIVTPPVDIGEGLVVEGEAAEEDLGALSPVIITTDIIPLGIIVVRRICFSLKLGEEGRGGVADGGEDGGVGGHIELICKFVDMSTQARMAGGRSRLLEFTFLKKFIERIAQIPKVPGPICPNRLVYSVEETLHLFGVLGNTKAHILFIFKRIDQSVEILKGIVKFVLIIFQTLINILHLLLNPIRQILKPLRHLTRAHAVPKLPNDFRNFLIMTRQLLNHTKPLEEADDKVQHGVADLILCDVRGPNAAAGKFTTLVIPDELPKSVGQFGNETIRMRTQSFLNIIHLLTKPSSRVFNRLKKFLDFAGEVIGTTTTPILPSHPQDPVYGLLQVGRAV</sequence>
<keyword evidence="2" id="KW-0648">Protein biosynthesis</keyword>
<feature type="chain" id="PRO_5043910067" evidence="1">
    <location>
        <begin position="19"/>
        <end position="393"/>
    </location>
</feature>